<dbReference type="Pfam" id="PF01614">
    <property type="entry name" value="IclR_C"/>
    <property type="match status" value="1"/>
</dbReference>
<keyword evidence="2" id="KW-0238">DNA-binding</keyword>
<accession>A0A919R2G8</accession>
<evidence type="ECO:0000256" key="3">
    <source>
        <dbReference type="ARBA" id="ARBA00023163"/>
    </source>
</evidence>
<dbReference type="InterPro" id="IPR036388">
    <property type="entry name" value="WH-like_DNA-bd_sf"/>
</dbReference>
<feature type="domain" description="IclR-ED" evidence="5">
    <location>
        <begin position="74"/>
        <end position="258"/>
    </location>
</feature>
<sequence length="265" mass="28790">MSAREEVGDPRYHVEAADRTMQLLTAMAELAPVTVSGLTAALGWTKPMVYRLVRTLHACGALRQTDEGYSLGPQMIYLGQAALKGIRLTDVARPHLATLHEAVEETVVLTVLDRTDIVYVDFIETEHLILARTRLGARLPASSTSSGHALLSRHGEERIRALFKNHEFTGPTGRAVRSVEDLLDRVERVRRLGYALIDEELAAGHRAAAAPVLDHAGRVVAAISISVPASRVSVARLRKMAENHLVPVTFAVSTALGHLPARPVS</sequence>
<proteinExistence type="predicted"/>
<dbReference type="EMBL" id="BOOU01000049">
    <property type="protein sequence ID" value="GII78501.1"/>
    <property type="molecule type" value="Genomic_DNA"/>
</dbReference>
<dbReference type="RefSeq" id="WP_203986371.1">
    <property type="nucleotide sequence ID" value="NZ_BOOU01000049.1"/>
</dbReference>
<dbReference type="InterPro" id="IPR005471">
    <property type="entry name" value="Tscrpt_reg_IclR_N"/>
</dbReference>
<dbReference type="InterPro" id="IPR014757">
    <property type="entry name" value="Tscrpt_reg_IclR_C"/>
</dbReference>
<keyword evidence="3" id="KW-0804">Transcription</keyword>
<dbReference type="InterPro" id="IPR050707">
    <property type="entry name" value="HTH_MetabolicPath_Reg"/>
</dbReference>
<protein>
    <submittedName>
        <fullName evidence="6">IclR family transcriptional regulator</fullName>
    </submittedName>
</protein>
<evidence type="ECO:0000313" key="7">
    <source>
        <dbReference type="Proteomes" id="UP000655287"/>
    </source>
</evidence>
<evidence type="ECO:0000259" key="4">
    <source>
        <dbReference type="PROSITE" id="PS51077"/>
    </source>
</evidence>
<evidence type="ECO:0000313" key="6">
    <source>
        <dbReference type="EMBL" id="GII78501.1"/>
    </source>
</evidence>
<dbReference type="SUPFAM" id="SSF46785">
    <property type="entry name" value="Winged helix' DNA-binding domain"/>
    <property type="match status" value="1"/>
</dbReference>
<dbReference type="PANTHER" id="PTHR30136">
    <property type="entry name" value="HELIX-TURN-HELIX TRANSCRIPTIONAL REGULATOR, ICLR FAMILY"/>
    <property type="match status" value="1"/>
</dbReference>
<dbReference type="Gene3D" id="1.10.10.10">
    <property type="entry name" value="Winged helix-like DNA-binding domain superfamily/Winged helix DNA-binding domain"/>
    <property type="match status" value="1"/>
</dbReference>
<keyword evidence="1" id="KW-0805">Transcription regulation</keyword>
<dbReference type="PANTHER" id="PTHR30136:SF24">
    <property type="entry name" value="HTH-TYPE TRANSCRIPTIONAL REPRESSOR ALLR"/>
    <property type="match status" value="1"/>
</dbReference>
<name>A0A919R2G8_9ACTN</name>
<dbReference type="InterPro" id="IPR036390">
    <property type="entry name" value="WH_DNA-bd_sf"/>
</dbReference>
<gene>
    <name evidence="6" type="primary">pcaR_2</name>
    <name evidence="6" type="ORF">Sru01_34830</name>
</gene>
<dbReference type="PROSITE" id="PS51078">
    <property type="entry name" value="ICLR_ED"/>
    <property type="match status" value="1"/>
</dbReference>
<dbReference type="SMART" id="SM00346">
    <property type="entry name" value="HTH_ICLR"/>
    <property type="match status" value="1"/>
</dbReference>
<feature type="domain" description="HTH iclR-type" evidence="4">
    <location>
        <begin position="14"/>
        <end position="73"/>
    </location>
</feature>
<dbReference type="InterPro" id="IPR029016">
    <property type="entry name" value="GAF-like_dom_sf"/>
</dbReference>
<organism evidence="6 7">
    <name type="scientific">Sphaerisporangium rufum</name>
    <dbReference type="NCBI Taxonomy" id="1381558"/>
    <lineage>
        <taxon>Bacteria</taxon>
        <taxon>Bacillati</taxon>
        <taxon>Actinomycetota</taxon>
        <taxon>Actinomycetes</taxon>
        <taxon>Streptosporangiales</taxon>
        <taxon>Streptosporangiaceae</taxon>
        <taxon>Sphaerisporangium</taxon>
    </lineage>
</organism>
<dbReference type="GO" id="GO:0045892">
    <property type="term" value="P:negative regulation of DNA-templated transcription"/>
    <property type="evidence" value="ECO:0007669"/>
    <property type="project" value="TreeGrafter"/>
</dbReference>
<evidence type="ECO:0000256" key="1">
    <source>
        <dbReference type="ARBA" id="ARBA00023015"/>
    </source>
</evidence>
<evidence type="ECO:0000259" key="5">
    <source>
        <dbReference type="PROSITE" id="PS51078"/>
    </source>
</evidence>
<dbReference type="Pfam" id="PF09339">
    <property type="entry name" value="HTH_IclR"/>
    <property type="match status" value="1"/>
</dbReference>
<dbReference type="PROSITE" id="PS51077">
    <property type="entry name" value="HTH_ICLR"/>
    <property type="match status" value="1"/>
</dbReference>
<evidence type="ECO:0000256" key="2">
    <source>
        <dbReference type="ARBA" id="ARBA00023125"/>
    </source>
</evidence>
<reference evidence="6" key="1">
    <citation type="submission" date="2021-01" db="EMBL/GenBank/DDBJ databases">
        <title>Whole genome shotgun sequence of Sphaerisporangium rufum NBRC 109079.</title>
        <authorList>
            <person name="Komaki H."/>
            <person name="Tamura T."/>
        </authorList>
    </citation>
    <scope>NUCLEOTIDE SEQUENCE</scope>
    <source>
        <strain evidence="6">NBRC 109079</strain>
    </source>
</reference>
<dbReference type="SUPFAM" id="SSF55781">
    <property type="entry name" value="GAF domain-like"/>
    <property type="match status" value="1"/>
</dbReference>
<dbReference type="Gene3D" id="3.30.450.40">
    <property type="match status" value="1"/>
</dbReference>
<comment type="caution">
    <text evidence="6">The sequence shown here is derived from an EMBL/GenBank/DDBJ whole genome shotgun (WGS) entry which is preliminary data.</text>
</comment>
<dbReference type="GO" id="GO:0003700">
    <property type="term" value="F:DNA-binding transcription factor activity"/>
    <property type="evidence" value="ECO:0007669"/>
    <property type="project" value="TreeGrafter"/>
</dbReference>
<keyword evidence="7" id="KW-1185">Reference proteome</keyword>
<dbReference type="Proteomes" id="UP000655287">
    <property type="component" value="Unassembled WGS sequence"/>
</dbReference>
<dbReference type="AlphaFoldDB" id="A0A919R2G8"/>
<dbReference type="GO" id="GO:0003677">
    <property type="term" value="F:DNA binding"/>
    <property type="evidence" value="ECO:0007669"/>
    <property type="project" value="UniProtKB-KW"/>
</dbReference>